<accession>A0AAJ1TRR8</accession>
<reference evidence="1" key="1">
    <citation type="submission" date="2023-07" db="EMBL/GenBank/DDBJ databases">
        <title>Genomic Encyclopedia of Type Strains, Phase IV (KMG-IV): sequencing the most valuable type-strain genomes for metagenomic binning, comparative biology and taxonomic classification.</title>
        <authorList>
            <person name="Goeker M."/>
        </authorList>
    </citation>
    <scope>NUCLEOTIDE SEQUENCE</scope>
    <source>
        <strain evidence="1">DSM 19569</strain>
    </source>
</reference>
<proteinExistence type="predicted"/>
<evidence type="ECO:0000313" key="2">
    <source>
        <dbReference type="Proteomes" id="UP001223420"/>
    </source>
</evidence>
<dbReference type="EMBL" id="JAUSWL010000001">
    <property type="protein sequence ID" value="MDQ0541413.1"/>
    <property type="molecule type" value="Genomic_DNA"/>
</dbReference>
<protein>
    <submittedName>
        <fullName evidence="1">Uncharacterized protein</fullName>
    </submittedName>
</protein>
<dbReference type="RefSeq" id="WP_230365015.1">
    <property type="nucleotide sequence ID" value="NZ_JAJALK010000001.1"/>
</dbReference>
<name>A0AAJ1TRR8_9HYPH</name>
<organism evidence="1 2">
    <name type="scientific">Methylobacterium brachiatum</name>
    <dbReference type="NCBI Taxonomy" id="269660"/>
    <lineage>
        <taxon>Bacteria</taxon>
        <taxon>Pseudomonadati</taxon>
        <taxon>Pseudomonadota</taxon>
        <taxon>Alphaproteobacteria</taxon>
        <taxon>Hyphomicrobiales</taxon>
        <taxon>Methylobacteriaceae</taxon>
        <taxon>Methylobacterium</taxon>
    </lineage>
</organism>
<dbReference type="Proteomes" id="UP001223420">
    <property type="component" value="Unassembled WGS sequence"/>
</dbReference>
<evidence type="ECO:0000313" key="1">
    <source>
        <dbReference type="EMBL" id="MDQ0541413.1"/>
    </source>
</evidence>
<sequence>MTPLSAPLPAADTDRHPGLDPLENPWLILWRTLWFDVPIFWANEIDRLLDREAGPLTGAALLPDGRRENGGETGLGMVDASVTPEVAVALGLGCGDYSEAILGAIGQS</sequence>
<comment type="caution">
    <text evidence="1">The sequence shown here is derived from an EMBL/GenBank/DDBJ whole genome shotgun (WGS) entry which is preliminary data.</text>
</comment>
<dbReference type="AlphaFoldDB" id="A0AAJ1TRR8"/>
<gene>
    <name evidence="1" type="ORF">QO001_000321</name>
</gene>